<evidence type="ECO:0000313" key="3">
    <source>
        <dbReference type="EMBL" id="SRX79677.1"/>
    </source>
</evidence>
<dbReference type="Proteomes" id="UP000252008">
    <property type="component" value="Unassembled WGS sequence"/>
</dbReference>
<feature type="transmembrane region" description="Helical" evidence="1">
    <location>
        <begin position="64"/>
        <end position="83"/>
    </location>
</feature>
<evidence type="ECO:0000256" key="1">
    <source>
        <dbReference type="SAM" id="Phobius"/>
    </source>
</evidence>
<keyword evidence="1" id="KW-1133">Transmembrane helix</keyword>
<feature type="transmembrane region" description="Helical" evidence="1">
    <location>
        <begin position="131"/>
        <end position="151"/>
    </location>
</feature>
<feature type="domain" description="Phosphatidic acid phosphatase type 2/haloperoxidase" evidence="2">
    <location>
        <begin position="87"/>
        <end position="200"/>
    </location>
</feature>
<dbReference type="PANTHER" id="PTHR14969">
    <property type="entry name" value="SPHINGOSINE-1-PHOSPHATE PHOSPHOHYDROLASE"/>
    <property type="match status" value="1"/>
</dbReference>
<gene>
    <name evidence="3" type="ORF">MPP7335_01414</name>
</gene>
<organism evidence="3 4">
    <name type="scientific">Mycolicibacterium parafortuitum</name>
    <name type="common">Mycobacterium parafortuitum</name>
    <dbReference type="NCBI Taxonomy" id="39692"/>
    <lineage>
        <taxon>Bacteria</taxon>
        <taxon>Bacillati</taxon>
        <taxon>Actinomycetota</taxon>
        <taxon>Actinomycetes</taxon>
        <taxon>Mycobacteriales</taxon>
        <taxon>Mycobacteriaceae</taxon>
        <taxon>Mycolicibacterium</taxon>
    </lineage>
</organism>
<dbReference type="CDD" id="cd03392">
    <property type="entry name" value="PAP2_like_2"/>
    <property type="match status" value="1"/>
</dbReference>
<dbReference type="STRING" id="39692.BST38_06150"/>
<name>A0A375YEX8_MYCPF</name>
<feature type="transmembrane region" description="Helical" evidence="1">
    <location>
        <begin position="185"/>
        <end position="203"/>
    </location>
</feature>
<protein>
    <recommendedName>
        <fullName evidence="2">Phosphatidic acid phosphatase type 2/haloperoxidase domain-containing protein</fullName>
    </recommendedName>
</protein>
<feature type="transmembrane region" description="Helical" evidence="1">
    <location>
        <begin position="90"/>
        <end position="111"/>
    </location>
</feature>
<reference evidence="3 4" key="1">
    <citation type="submission" date="2018-05" db="EMBL/GenBank/DDBJ databases">
        <authorList>
            <consortium name="IHU Genomes"/>
        </authorList>
    </citation>
    <scope>NUCLEOTIDE SEQUENCE [LARGE SCALE GENOMIC DNA]</scope>
    <source>
        <strain evidence="3 4">P7335</strain>
    </source>
</reference>
<dbReference type="EMBL" id="UEGS01000001">
    <property type="protein sequence ID" value="SRX79677.1"/>
    <property type="molecule type" value="Genomic_DNA"/>
</dbReference>
<evidence type="ECO:0000259" key="2">
    <source>
        <dbReference type="SMART" id="SM00014"/>
    </source>
</evidence>
<dbReference type="RefSeq" id="WP_083142358.1">
    <property type="nucleotide sequence ID" value="NZ_MVID01000003.1"/>
</dbReference>
<dbReference type="AlphaFoldDB" id="A0A375YEX8"/>
<sequence>MRANGKGLVASAVAAVALYALIWVGWSRGWTWIERLDAAALEPAHRYGIDHPGWVTGWDLFCTVLSPGAFRIVALALIVVALLRRRVRIAMFLVVTIELSALLTEIAKSLADRARPDTAFVDAWGTAFPSGHALGVLVAVTALLIIALPAVDPAKRGWLIALAVAVVLLIGAGRVVLNVHHPSDVVAGWALGYAYVVACWLLLPPRPPVTRPDGTPAALDTAR</sequence>
<feature type="transmembrane region" description="Helical" evidence="1">
    <location>
        <begin position="158"/>
        <end position="179"/>
    </location>
</feature>
<dbReference type="InterPro" id="IPR036938">
    <property type="entry name" value="PAP2/HPO_sf"/>
</dbReference>
<dbReference type="Pfam" id="PF01569">
    <property type="entry name" value="PAP2"/>
    <property type="match status" value="1"/>
</dbReference>
<evidence type="ECO:0000313" key="4">
    <source>
        <dbReference type="Proteomes" id="UP000252008"/>
    </source>
</evidence>
<proteinExistence type="predicted"/>
<feature type="transmembrane region" description="Helical" evidence="1">
    <location>
        <begin position="7"/>
        <end position="26"/>
    </location>
</feature>
<keyword evidence="1" id="KW-0472">Membrane</keyword>
<dbReference type="PANTHER" id="PTHR14969:SF13">
    <property type="entry name" value="AT30094P"/>
    <property type="match status" value="1"/>
</dbReference>
<dbReference type="Gene3D" id="1.20.144.10">
    <property type="entry name" value="Phosphatidic acid phosphatase type 2/haloperoxidase"/>
    <property type="match status" value="2"/>
</dbReference>
<dbReference type="SUPFAM" id="SSF48317">
    <property type="entry name" value="Acid phosphatase/Vanadium-dependent haloperoxidase"/>
    <property type="match status" value="1"/>
</dbReference>
<dbReference type="InterPro" id="IPR000326">
    <property type="entry name" value="PAP2/HPO"/>
</dbReference>
<keyword evidence="1" id="KW-0812">Transmembrane</keyword>
<dbReference type="SMART" id="SM00014">
    <property type="entry name" value="acidPPc"/>
    <property type="match status" value="1"/>
</dbReference>
<accession>A0A375YEX8</accession>
<keyword evidence="4" id="KW-1185">Reference proteome</keyword>